<keyword evidence="7" id="KW-1185">Reference proteome</keyword>
<dbReference type="PRINTS" id="PR01813">
    <property type="entry name" value="ANNEXINFUNGI"/>
</dbReference>
<evidence type="ECO:0000313" key="6">
    <source>
        <dbReference type="EMBL" id="PNS19057.1"/>
    </source>
</evidence>
<reference evidence="6 7" key="1">
    <citation type="submission" date="2017-06" db="EMBL/GenBank/DDBJ databases">
        <title>Draft genome sequence of a variant of Elsinoe murrayae.</title>
        <authorList>
            <person name="Cheng Q."/>
        </authorList>
    </citation>
    <scope>NUCLEOTIDE SEQUENCE [LARGE SCALE GENOMIC DNA]</scope>
    <source>
        <strain evidence="6 7">CQ-2017a</strain>
    </source>
</reference>
<dbReference type="GO" id="GO:0005634">
    <property type="term" value="C:nucleus"/>
    <property type="evidence" value="ECO:0007669"/>
    <property type="project" value="TreeGrafter"/>
</dbReference>
<dbReference type="InParanoid" id="A0A2K1QVG7"/>
<evidence type="ECO:0000313" key="7">
    <source>
        <dbReference type="Proteomes" id="UP000243797"/>
    </source>
</evidence>
<dbReference type="PROSITE" id="PS00223">
    <property type="entry name" value="ANNEXIN_1"/>
    <property type="match status" value="2"/>
</dbReference>
<dbReference type="GO" id="GO:0005886">
    <property type="term" value="C:plasma membrane"/>
    <property type="evidence" value="ECO:0007669"/>
    <property type="project" value="TreeGrafter"/>
</dbReference>
<dbReference type="PROSITE" id="PS51897">
    <property type="entry name" value="ANNEXIN_2"/>
    <property type="match status" value="4"/>
</dbReference>
<dbReference type="GO" id="GO:0005509">
    <property type="term" value="F:calcium ion binding"/>
    <property type="evidence" value="ECO:0007669"/>
    <property type="project" value="InterPro"/>
</dbReference>
<evidence type="ECO:0000256" key="4">
    <source>
        <dbReference type="RuleBase" id="RU003540"/>
    </source>
</evidence>
<dbReference type="GO" id="GO:0005737">
    <property type="term" value="C:cytoplasm"/>
    <property type="evidence" value="ECO:0007669"/>
    <property type="project" value="TreeGrafter"/>
</dbReference>
<evidence type="ECO:0000256" key="5">
    <source>
        <dbReference type="SAM" id="MobiDB-lite"/>
    </source>
</evidence>
<dbReference type="InterPro" id="IPR018252">
    <property type="entry name" value="Annexin_repeat_CS"/>
</dbReference>
<keyword evidence="2 4" id="KW-0677">Repeat</keyword>
<dbReference type="Pfam" id="PF00191">
    <property type="entry name" value="Annexin"/>
    <property type="match status" value="4"/>
</dbReference>
<dbReference type="AlphaFoldDB" id="A0A2K1QVG7"/>
<dbReference type="PANTHER" id="PTHR10502">
    <property type="entry name" value="ANNEXIN"/>
    <property type="match status" value="1"/>
</dbReference>
<sequence>MAHQYYGGQQGYPPPPGGPPPGGSPYPPQQAPYGQPPPHGYPPPPQGGYAPPPGAPYGAPPPGQFGGPPPQPYGQQPGYGQPPPGHQPPANHSYYGGPPPPGAPGGPPAGGYGAPPQGGGYPGQPSPGYAPNQMPAVDCSREADEARAAMKGFGTDEKRLIAALARLDPLQATALKTVFKQRHRRDIISDLNSETSGYFRDGLVAIARGPLAQDVFNLDKAISGLGTKENVLNDVLLGRTNADINAIKQAYQQTYRRSLESDVKGDLSMKTERLFTMILAARRNEESAPVIPQQTDADVQELYRATEGYKMGTDQIAVCSILSSRSDGQIRAIAQAYRQRYHKSLEEVLKKEFSGHMEDALVFMLNSAVDKAKHDADLLEGAMKGMGTKDDLLVNRIVRIHWDRQRMSQAKAAYKHFYKQDLVRRIEGETRGDYERLMVALVNSA</sequence>
<evidence type="ECO:0000256" key="3">
    <source>
        <dbReference type="ARBA" id="ARBA00023216"/>
    </source>
</evidence>
<feature type="compositionally biased region" description="Pro residues" evidence="5">
    <location>
        <begin position="12"/>
        <end position="72"/>
    </location>
</feature>
<dbReference type="SMART" id="SM00335">
    <property type="entry name" value="ANX"/>
    <property type="match status" value="4"/>
</dbReference>
<dbReference type="PRINTS" id="PR00196">
    <property type="entry name" value="ANNEXIN"/>
</dbReference>
<accession>A0A2K1QVG7</accession>
<comment type="similarity">
    <text evidence="1 4">Belongs to the annexin family.</text>
</comment>
<comment type="caution">
    <text evidence="6">The sequence shown here is derived from an EMBL/GenBank/DDBJ whole genome shotgun (WGS) entry which is preliminary data.</text>
</comment>
<dbReference type="Gene3D" id="1.10.220.10">
    <property type="entry name" value="Annexin"/>
    <property type="match status" value="4"/>
</dbReference>
<protein>
    <recommendedName>
        <fullName evidence="4">Annexin</fullName>
    </recommendedName>
</protein>
<dbReference type="EMBL" id="NKHZ01000033">
    <property type="protein sequence ID" value="PNS19057.1"/>
    <property type="molecule type" value="Genomic_DNA"/>
</dbReference>
<evidence type="ECO:0000256" key="2">
    <source>
        <dbReference type="ARBA" id="ARBA00022737"/>
    </source>
</evidence>
<dbReference type="GO" id="GO:0001786">
    <property type="term" value="F:phosphatidylserine binding"/>
    <property type="evidence" value="ECO:0007669"/>
    <property type="project" value="TreeGrafter"/>
</dbReference>
<dbReference type="Proteomes" id="UP000243797">
    <property type="component" value="Unassembled WGS sequence"/>
</dbReference>
<feature type="compositionally biased region" description="Pro residues" evidence="5">
    <location>
        <begin position="97"/>
        <end position="107"/>
    </location>
</feature>
<proteinExistence type="inferred from homology"/>
<dbReference type="InterPro" id="IPR018502">
    <property type="entry name" value="Annexin_repeat"/>
</dbReference>
<dbReference type="InterPro" id="IPR037104">
    <property type="entry name" value="Annexin_sf"/>
</dbReference>
<evidence type="ECO:0000256" key="1">
    <source>
        <dbReference type="ARBA" id="ARBA00007831"/>
    </source>
</evidence>
<dbReference type="STRING" id="2082308.A0A2K1QVG7"/>
<keyword evidence="4" id="KW-0106">Calcium</keyword>
<gene>
    <name evidence="6" type="ORF">CAC42_1793</name>
</gene>
<keyword evidence="4" id="KW-0111">Calcium/phospholipid-binding</keyword>
<name>A0A2K1QVG7_9PEZI</name>
<feature type="region of interest" description="Disordered" evidence="5">
    <location>
        <begin position="1"/>
        <end position="143"/>
    </location>
</feature>
<feature type="compositionally biased region" description="Gly residues" evidence="5">
    <location>
        <begin position="108"/>
        <end position="122"/>
    </location>
</feature>
<comment type="domain">
    <text evidence="4">A pair of annexin repeats may form one binding site for calcium and phospholipid.</text>
</comment>
<organism evidence="6 7">
    <name type="scientific">Sphaceloma murrayae</name>
    <dbReference type="NCBI Taxonomy" id="2082308"/>
    <lineage>
        <taxon>Eukaryota</taxon>
        <taxon>Fungi</taxon>
        <taxon>Dikarya</taxon>
        <taxon>Ascomycota</taxon>
        <taxon>Pezizomycotina</taxon>
        <taxon>Dothideomycetes</taxon>
        <taxon>Dothideomycetidae</taxon>
        <taxon>Myriangiales</taxon>
        <taxon>Elsinoaceae</taxon>
        <taxon>Sphaceloma</taxon>
    </lineage>
</organism>
<keyword evidence="3 4" id="KW-0041">Annexin</keyword>
<dbReference type="SUPFAM" id="SSF47874">
    <property type="entry name" value="Annexin"/>
    <property type="match status" value="1"/>
</dbReference>
<dbReference type="GO" id="GO:0012506">
    <property type="term" value="C:vesicle membrane"/>
    <property type="evidence" value="ECO:0007669"/>
    <property type="project" value="TreeGrafter"/>
</dbReference>
<dbReference type="OrthoDB" id="37886at2759"/>
<dbReference type="InterPro" id="IPR009117">
    <property type="entry name" value="ANX14"/>
</dbReference>
<dbReference type="GO" id="GO:0005544">
    <property type="term" value="F:calcium-dependent phospholipid binding"/>
    <property type="evidence" value="ECO:0007669"/>
    <property type="project" value="UniProtKB-KW"/>
</dbReference>
<dbReference type="PANTHER" id="PTHR10502:SF102">
    <property type="entry name" value="ANNEXIN B11"/>
    <property type="match status" value="1"/>
</dbReference>
<dbReference type="InterPro" id="IPR001464">
    <property type="entry name" value="Annexin"/>
</dbReference>